<dbReference type="Proteomes" id="UP001243375">
    <property type="component" value="Unassembled WGS sequence"/>
</dbReference>
<keyword evidence="2" id="KW-1185">Reference proteome</keyword>
<evidence type="ECO:0000313" key="2">
    <source>
        <dbReference type="Proteomes" id="UP001243375"/>
    </source>
</evidence>
<dbReference type="EMBL" id="JASBWU010000009">
    <property type="protein sequence ID" value="KAJ9119235.1"/>
    <property type="molecule type" value="Genomic_DNA"/>
</dbReference>
<accession>A0ACC2X783</accession>
<proteinExistence type="predicted"/>
<evidence type="ECO:0000313" key="1">
    <source>
        <dbReference type="EMBL" id="KAJ9119235.1"/>
    </source>
</evidence>
<comment type="caution">
    <text evidence="1">The sequence shown here is derived from an EMBL/GenBank/DDBJ whole genome shotgun (WGS) entry which is preliminary data.</text>
</comment>
<name>A0ACC2X783_9TREE</name>
<reference evidence="1" key="1">
    <citation type="submission" date="2023-04" db="EMBL/GenBank/DDBJ databases">
        <title>Draft Genome sequencing of Naganishia species isolated from polar environments using Oxford Nanopore Technology.</title>
        <authorList>
            <person name="Leo P."/>
            <person name="Venkateswaran K."/>
        </authorList>
    </citation>
    <scope>NUCLEOTIDE SEQUENCE</scope>
    <source>
        <strain evidence="1">MNA-CCFEE 5425</strain>
    </source>
</reference>
<organism evidence="1 2">
    <name type="scientific">Naganishia vaughanmartiniae</name>
    <dbReference type="NCBI Taxonomy" id="1424756"/>
    <lineage>
        <taxon>Eukaryota</taxon>
        <taxon>Fungi</taxon>
        <taxon>Dikarya</taxon>
        <taxon>Basidiomycota</taxon>
        <taxon>Agaricomycotina</taxon>
        <taxon>Tremellomycetes</taxon>
        <taxon>Filobasidiales</taxon>
        <taxon>Filobasidiaceae</taxon>
        <taxon>Naganishia</taxon>
    </lineage>
</organism>
<protein>
    <submittedName>
        <fullName evidence="1">Uncharacterized protein</fullName>
    </submittedName>
</protein>
<gene>
    <name evidence="1" type="ORF">QFC22_003727</name>
</gene>
<sequence>MQSMLKYKCLNLVYSSSATVYGTPETIPIPETSPVQPESVYGRSKGMCEDIIKDVCHAERTFNAVGLRYFK</sequence>